<evidence type="ECO:0000259" key="7">
    <source>
        <dbReference type="PROSITE" id="PS51831"/>
    </source>
</evidence>
<feature type="domain" description="TGS" evidence="8">
    <location>
        <begin position="384"/>
        <end position="445"/>
    </location>
</feature>
<dbReference type="InterPro" id="IPR004811">
    <property type="entry name" value="RelA/Spo_fam"/>
</dbReference>
<dbReference type="Gene3D" id="3.10.20.30">
    <property type="match status" value="1"/>
</dbReference>
<proteinExistence type="inferred from homology"/>
<evidence type="ECO:0000313" key="9">
    <source>
        <dbReference type="EMBL" id="RZO05579.1"/>
    </source>
</evidence>
<dbReference type="Pfam" id="PF02824">
    <property type="entry name" value="TGS"/>
    <property type="match status" value="1"/>
</dbReference>
<dbReference type="CDD" id="cd01668">
    <property type="entry name" value="TGS_RSH"/>
    <property type="match status" value="1"/>
</dbReference>
<evidence type="ECO:0000256" key="2">
    <source>
        <dbReference type="ARBA" id="ARBA00024329"/>
    </source>
</evidence>
<dbReference type="Proteomes" id="UP000318148">
    <property type="component" value="Unassembled WGS sequence"/>
</dbReference>
<dbReference type="InterPro" id="IPR007685">
    <property type="entry name" value="RelA_SpoT"/>
</dbReference>
<dbReference type="GO" id="GO:0015970">
    <property type="term" value="P:guanosine tetraphosphate biosynthetic process"/>
    <property type="evidence" value="ECO:0007669"/>
    <property type="project" value="UniProtKB-UniPathway"/>
</dbReference>
<reference evidence="9 10" key="1">
    <citation type="submission" date="2019-02" db="EMBL/GenBank/DDBJ databases">
        <title>Prokaryotic population dynamics and viral predation in marine succession experiment using metagenomics: the confinement effect.</title>
        <authorList>
            <person name="Haro-Moreno J.M."/>
            <person name="Rodriguez-Valera F."/>
            <person name="Lopez-Perez M."/>
        </authorList>
    </citation>
    <scope>NUCLEOTIDE SEQUENCE [LARGE SCALE GENOMIC DNA]</scope>
    <source>
        <strain evidence="9">MED-G169</strain>
    </source>
</reference>
<dbReference type="Gene3D" id="3.30.460.10">
    <property type="entry name" value="Beta Polymerase, domain 2"/>
    <property type="match status" value="1"/>
</dbReference>
<dbReference type="Pfam" id="PF13291">
    <property type="entry name" value="ACT_4"/>
    <property type="match status" value="1"/>
</dbReference>
<dbReference type="GO" id="GO:0008893">
    <property type="term" value="F:guanosine-3',5'-bis(diphosphate) 3'-diphosphatase activity"/>
    <property type="evidence" value="ECO:0007669"/>
    <property type="project" value="UniProtKB-EC"/>
</dbReference>
<dbReference type="PROSITE" id="PS51880">
    <property type="entry name" value="TGS"/>
    <property type="match status" value="1"/>
</dbReference>
<dbReference type="InterPro" id="IPR012675">
    <property type="entry name" value="Beta-grasp_dom_sf"/>
</dbReference>
<dbReference type="InterPro" id="IPR033655">
    <property type="entry name" value="TGS_RelA/SpoT"/>
</dbReference>
<evidence type="ECO:0000313" key="10">
    <source>
        <dbReference type="Proteomes" id="UP000318148"/>
    </source>
</evidence>
<protein>
    <recommendedName>
        <fullName evidence="3">guanosine-3',5'-bis(diphosphate) 3'-diphosphatase</fullName>
        <ecNumber evidence="3">3.1.7.2</ecNumber>
    </recommendedName>
</protein>
<dbReference type="Pfam" id="PF04607">
    <property type="entry name" value="RelA_SpoT"/>
    <property type="match status" value="1"/>
</dbReference>
<dbReference type="PROSITE" id="PS51831">
    <property type="entry name" value="HD"/>
    <property type="match status" value="1"/>
</dbReference>
<dbReference type="SUPFAM" id="SSF109604">
    <property type="entry name" value="HD-domain/PDEase-like"/>
    <property type="match status" value="1"/>
</dbReference>
<dbReference type="Pfam" id="PF19296">
    <property type="entry name" value="RelA_AH_RIS"/>
    <property type="match status" value="1"/>
</dbReference>
<evidence type="ECO:0000256" key="3">
    <source>
        <dbReference type="ARBA" id="ARBA00024387"/>
    </source>
</evidence>
<evidence type="ECO:0000259" key="6">
    <source>
        <dbReference type="PROSITE" id="PS51671"/>
    </source>
</evidence>
<dbReference type="SUPFAM" id="SSF81301">
    <property type="entry name" value="Nucleotidyltransferase"/>
    <property type="match status" value="1"/>
</dbReference>
<dbReference type="FunFam" id="3.30.460.10:FF:000001">
    <property type="entry name" value="GTP pyrophosphokinase RelA"/>
    <property type="match status" value="1"/>
</dbReference>
<comment type="catalytic activity">
    <reaction evidence="4">
        <text>guanosine 3',5'-bis(diphosphate) + H2O = GDP + diphosphate + H(+)</text>
        <dbReference type="Rhea" id="RHEA:14253"/>
        <dbReference type="ChEBI" id="CHEBI:15377"/>
        <dbReference type="ChEBI" id="CHEBI:15378"/>
        <dbReference type="ChEBI" id="CHEBI:33019"/>
        <dbReference type="ChEBI" id="CHEBI:58189"/>
        <dbReference type="ChEBI" id="CHEBI:77828"/>
        <dbReference type="EC" id="3.1.7.2"/>
    </reaction>
</comment>
<evidence type="ECO:0000259" key="8">
    <source>
        <dbReference type="PROSITE" id="PS51880"/>
    </source>
</evidence>
<dbReference type="GO" id="GO:0015949">
    <property type="term" value="P:nucleobase-containing small molecule interconversion"/>
    <property type="evidence" value="ECO:0007669"/>
    <property type="project" value="UniProtKB-ARBA"/>
</dbReference>
<organism evidence="9 10">
    <name type="scientific">SAR92 clade bacterium</name>
    <dbReference type="NCBI Taxonomy" id="2315479"/>
    <lineage>
        <taxon>Bacteria</taxon>
        <taxon>Pseudomonadati</taxon>
        <taxon>Pseudomonadota</taxon>
        <taxon>Gammaproteobacteria</taxon>
        <taxon>Cellvibrionales</taxon>
        <taxon>Porticoccaceae</taxon>
        <taxon>SAR92 clade</taxon>
    </lineage>
</organism>
<evidence type="ECO:0000256" key="1">
    <source>
        <dbReference type="ARBA" id="ARBA00022801"/>
    </source>
</evidence>
<dbReference type="InterPro" id="IPR003607">
    <property type="entry name" value="HD/PDEase_dom"/>
</dbReference>
<gene>
    <name evidence="9" type="ORF">EVB02_03240</name>
</gene>
<feature type="domain" description="HD" evidence="7">
    <location>
        <begin position="43"/>
        <end position="142"/>
    </location>
</feature>
<comment type="function">
    <text evidence="5">In eubacteria ppGpp (guanosine 3'-diphosphate 5'-diphosphate) is a mediator of the stringent response that coordinates a variety of cellular activities in response to changes in nutritional abundance.</text>
</comment>
<dbReference type="CDD" id="cd04876">
    <property type="entry name" value="ACT_RelA-SpoT"/>
    <property type="match status" value="1"/>
</dbReference>
<sequence length="706" mass="79936">MLNGLTDKLTGYLPEAEITNIEKAYLYSEECHLGQLRHSGDPYITHPLAVANILADMRMDHESLIAALLHDVIEDTGVTKNQISRRFGRTVASLVDGVSKLSEIETASRAEQQADSFQKMTLAMSKDIRVVLVKLADRLHNMRTLGVLPPDKRRRIAKETIDIYAPIAQRLGINDVRLEFENLGFAAMYPLRYRRLREALKASRKNKREIITEIHESMEIRLAKENVTATVKSREKHLWSIYKKMRKKKKHFHDIMDVFAFRLIVANVDDCYRALGIVHNIYKPVPGEFKDYIAIPKANGYQSLHTVLVGMHGVAIEVQIRTNEMDKMANFGIAAHWEYKAGRDNIEVSQRKAARWVQDLLEMQRQAGNSLEFLEHVKSDLFPDEVYVFTPQGKIIELPSGATPIDFAYSLHTDLGDSCIACHVDGELTPLSEPLESGQKVEIINTPGAQPNPNWLNFVVTAKARSAIRHFLKNQQHDESVDLGKRLLDQALKNIGTSYKELKKSQIKKLLKETKSSTFEFVLQQIGLGNRVPFAVANILVPPDKRTNIDRKKNYESPVVIDSSEGLIVQYGKCCRPILGDPILGHLTPGKGLVIHREACRNLKEIRMNPEKCMPLVWSSVVKGEFAVELKVELRPERGFIAALAARITESDATIDQINVTEKDAYTSIINIVLTVKDRAHLAKIMRRTRGLKPVHRVHRVKNTLD</sequence>
<dbReference type="EC" id="3.1.7.2" evidence="3"/>
<dbReference type="GO" id="GO:0008728">
    <property type="term" value="F:GTP diphosphokinase activity"/>
    <property type="evidence" value="ECO:0007669"/>
    <property type="project" value="TreeGrafter"/>
</dbReference>
<dbReference type="FunFam" id="3.10.20.30:FF:000002">
    <property type="entry name" value="GTP pyrophosphokinase (RelA/SpoT)"/>
    <property type="match status" value="1"/>
</dbReference>
<dbReference type="NCBIfam" id="TIGR00691">
    <property type="entry name" value="spoT_relA"/>
    <property type="match status" value="1"/>
</dbReference>
<accession>A0A520LKT7</accession>
<dbReference type="InterPro" id="IPR004095">
    <property type="entry name" value="TGS"/>
</dbReference>
<dbReference type="GO" id="GO:0042594">
    <property type="term" value="P:response to starvation"/>
    <property type="evidence" value="ECO:0007669"/>
    <property type="project" value="TreeGrafter"/>
</dbReference>
<dbReference type="PANTHER" id="PTHR21262">
    <property type="entry name" value="GUANOSINE-3',5'-BIS DIPHOSPHATE 3'-PYROPHOSPHOHYDROLASE"/>
    <property type="match status" value="1"/>
</dbReference>
<dbReference type="GO" id="GO:0005886">
    <property type="term" value="C:plasma membrane"/>
    <property type="evidence" value="ECO:0007669"/>
    <property type="project" value="TreeGrafter"/>
</dbReference>
<keyword evidence="1" id="KW-0378">Hydrolase</keyword>
<comment type="similarity">
    <text evidence="5">Belongs to the relA/spoT family.</text>
</comment>
<dbReference type="SMART" id="SM00954">
    <property type="entry name" value="RelA_SpoT"/>
    <property type="match status" value="1"/>
</dbReference>
<dbReference type="InterPro" id="IPR006674">
    <property type="entry name" value="HD_domain"/>
</dbReference>
<dbReference type="SMART" id="SM00471">
    <property type="entry name" value="HDc"/>
    <property type="match status" value="1"/>
</dbReference>
<dbReference type="InterPro" id="IPR012676">
    <property type="entry name" value="TGS-like"/>
</dbReference>
<dbReference type="InterPro" id="IPR043519">
    <property type="entry name" value="NT_sf"/>
</dbReference>
<dbReference type="UniPathway" id="UPA00908">
    <property type="reaction ID" value="UER00886"/>
</dbReference>
<dbReference type="CDD" id="cd00077">
    <property type="entry name" value="HDc"/>
    <property type="match status" value="1"/>
</dbReference>
<comment type="caution">
    <text evidence="9">The sequence shown here is derived from an EMBL/GenBank/DDBJ whole genome shotgun (WGS) entry which is preliminary data.</text>
</comment>
<dbReference type="Gene3D" id="1.10.3210.10">
    <property type="entry name" value="Hypothetical protein af1432"/>
    <property type="match status" value="1"/>
</dbReference>
<name>A0A520LKT7_9GAMM</name>
<dbReference type="InterPro" id="IPR045600">
    <property type="entry name" value="RelA/SpoT_AH_RIS"/>
</dbReference>
<dbReference type="SUPFAM" id="SSF81271">
    <property type="entry name" value="TGS-like"/>
    <property type="match status" value="1"/>
</dbReference>
<comment type="pathway">
    <text evidence="2">Purine metabolism; ppGpp biosynthesis; ppGpp from GDP: step 1/1.</text>
</comment>
<dbReference type="EMBL" id="SHBO01000039">
    <property type="protein sequence ID" value="RZO05579.1"/>
    <property type="molecule type" value="Genomic_DNA"/>
</dbReference>
<dbReference type="FunFam" id="1.10.3210.10:FF:000001">
    <property type="entry name" value="GTP pyrophosphokinase RelA"/>
    <property type="match status" value="1"/>
</dbReference>
<evidence type="ECO:0000256" key="4">
    <source>
        <dbReference type="ARBA" id="ARBA00047968"/>
    </source>
</evidence>
<evidence type="ECO:0000256" key="5">
    <source>
        <dbReference type="RuleBase" id="RU003847"/>
    </source>
</evidence>
<dbReference type="PANTHER" id="PTHR21262:SF36">
    <property type="entry name" value="BIFUNCTIONAL (P)PPGPP SYNTHASE_HYDROLASE SPOT"/>
    <property type="match status" value="1"/>
</dbReference>
<feature type="domain" description="ACT" evidence="6">
    <location>
        <begin position="629"/>
        <end position="703"/>
    </location>
</feature>
<dbReference type="CDD" id="cd05399">
    <property type="entry name" value="NT_Rel-Spo_like"/>
    <property type="match status" value="1"/>
</dbReference>
<dbReference type="Gene3D" id="3.30.70.260">
    <property type="match status" value="1"/>
</dbReference>
<dbReference type="AlphaFoldDB" id="A0A520LKT7"/>
<dbReference type="Pfam" id="PF13328">
    <property type="entry name" value="HD_4"/>
    <property type="match status" value="1"/>
</dbReference>
<dbReference type="PROSITE" id="PS51671">
    <property type="entry name" value="ACT"/>
    <property type="match status" value="1"/>
</dbReference>
<dbReference type="InterPro" id="IPR002912">
    <property type="entry name" value="ACT_dom"/>
</dbReference>